<gene>
    <name evidence="1" type="ORF">GHK45_23510</name>
</gene>
<name>A0A6A7ZUJ7_RHIML</name>
<dbReference type="EMBL" id="WISP01000172">
    <property type="protein sequence ID" value="MQW06583.1"/>
    <property type="molecule type" value="Genomic_DNA"/>
</dbReference>
<dbReference type="RefSeq" id="WP_015007394.1">
    <property type="nucleotide sequence ID" value="NZ_CP021800.1"/>
</dbReference>
<sequence>MSVRVKITQPGIYASTGKEIAVGTELTLKKEPKAWAGRYEVISSGGEDKEAVTGEGYAVNQKGVGWFFVSKDGVPVTKSLRKDDLEGFADMSDEDKAAFVELHKAEA</sequence>
<comment type="caution">
    <text evidence="1">The sequence shown here is derived from an EMBL/GenBank/DDBJ whole genome shotgun (WGS) entry which is preliminary data.</text>
</comment>
<accession>A0A6A7ZUJ7</accession>
<protein>
    <submittedName>
        <fullName evidence="1">Uncharacterized protein</fullName>
    </submittedName>
</protein>
<proteinExistence type="predicted"/>
<evidence type="ECO:0000313" key="1">
    <source>
        <dbReference type="EMBL" id="MQW06583.1"/>
    </source>
</evidence>
<dbReference type="AlphaFoldDB" id="A0A6A7ZUJ7"/>
<organism evidence="1">
    <name type="scientific">Rhizobium meliloti</name>
    <name type="common">Ensifer meliloti</name>
    <name type="synonym">Sinorhizobium meliloti</name>
    <dbReference type="NCBI Taxonomy" id="382"/>
    <lineage>
        <taxon>Bacteria</taxon>
        <taxon>Pseudomonadati</taxon>
        <taxon>Pseudomonadota</taxon>
        <taxon>Alphaproteobacteria</taxon>
        <taxon>Hyphomicrobiales</taxon>
        <taxon>Rhizobiaceae</taxon>
        <taxon>Sinorhizobium/Ensifer group</taxon>
        <taxon>Sinorhizobium</taxon>
    </lineage>
</organism>
<reference evidence="1" key="1">
    <citation type="journal article" date="2013" name="Genome Biol.">
        <title>Comparative genomics of the core and accessory genomes of 48 Sinorhizobium strains comprising five genospecies.</title>
        <authorList>
            <person name="Sugawara M."/>
            <person name="Epstein B."/>
            <person name="Badgley B.D."/>
            <person name="Unno T."/>
            <person name="Xu L."/>
            <person name="Reese J."/>
            <person name="Gyaneshwar P."/>
            <person name="Denny R."/>
            <person name="Mudge J."/>
            <person name="Bharti A.K."/>
            <person name="Farmer A.D."/>
            <person name="May G.D."/>
            <person name="Woodward J.E."/>
            <person name="Medigue C."/>
            <person name="Vallenet D."/>
            <person name="Lajus A."/>
            <person name="Rouy Z."/>
            <person name="Martinez-Vaz B."/>
            <person name="Tiffin P."/>
            <person name="Young N.D."/>
            <person name="Sadowsky M.J."/>
        </authorList>
    </citation>
    <scope>NUCLEOTIDE SEQUENCE</scope>
    <source>
        <strain evidence="1">M30</strain>
    </source>
</reference>